<dbReference type="Gene3D" id="3.10.150.10">
    <property type="entry name" value="DNA Polymerase III, subunit A, domain 2"/>
    <property type="match status" value="3"/>
</dbReference>
<evidence type="ECO:0000256" key="1">
    <source>
        <dbReference type="ARBA" id="ARBA00004496"/>
    </source>
</evidence>
<dbReference type="GO" id="GO:0003677">
    <property type="term" value="F:DNA binding"/>
    <property type="evidence" value="ECO:0007669"/>
    <property type="project" value="UniProtKB-KW"/>
</dbReference>
<evidence type="ECO:0000256" key="9">
    <source>
        <dbReference type="ARBA" id="ARBA00023125"/>
    </source>
</evidence>
<evidence type="ECO:0000256" key="6">
    <source>
        <dbReference type="ARBA" id="ARBA00022695"/>
    </source>
</evidence>
<comment type="subcellular location">
    <subcellularLocation>
        <location evidence="1">Cytoplasm</location>
    </subcellularLocation>
</comment>
<comment type="caution">
    <text evidence="14">The sequence shown here is derived from an EMBL/GenBank/DDBJ whole genome shotgun (WGS) entry which is preliminary data.</text>
</comment>
<evidence type="ECO:0000256" key="10">
    <source>
        <dbReference type="ARBA" id="ARBA00030988"/>
    </source>
</evidence>
<comment type="similarity">
    <text evidence="2">Belongs to the beta sliding clamp family.</text>
</comment>
<dbReference type="InterPro" id="IPR022634">
    <property type="entry name" value="DNA_polIII_beta_N"/>
</dbReference>
<evidence type="ECO:0000256" key="7">
    <source>
        <dbReference type="ARBA" id="ARBA00022705"/>
    </source>
</evidence>
<evidence type="ECO:0000256" key="2">
    <source>
        <dbReference type="ARBA" id="ARBA00010752"/>
    </source>
</evidence>
<dbReference type="Proteomes" id="UP000319322">
    <property type="component" value="Unassembled WGS sequence"/>
</dbReference>
<dbReference type="InterPro" id="IPR046938">
    <property type="entry name" value="DNA_clamp_sf"/>
</dbReference>
<dbReference type="PANTHER" id="PTHR30478">
    <property type="entry name" value="DNA POLYMERASE III SUBUNIT BETA"/>
    <property type="match status" value="1"/>
</dbReference>
<dbReference type="GO" id="GO:0003887">
    <property type="term" value="F:DNA-directed DNA polymerase activity"/>
    <property type="evidence" value="ECO:0007669"/>
    <property type="project" value="UniProtKB-KW"/>
</dbReference>
<keyword evidence="9" id="KW-0238">DNA-binding</keyword>
<gene>
    <name evidence="14" type="primary">dnaN</name>
    <name evidence="14" type="ORF">FNE76_05950</name>
</gene>
<dbReference type="SUPFAM" id="SSF55979">
    <property type="entry name" value="DNA clamp"/>
    <property type="match status" value="3"/>
</dbReference>
<dbReference type="SMART" id="SM00480">
    <property type="entry name" value="POL3Bc"/>
    <property type="match status" value="1"/>
</dbReference>
<dbReference type="InterPro" id="IPR022635">
    <property type="entry name" value="DNA_polIII_beta_C"/>
</dbReference>
<proteinExistence type="inferred from homology"/>
<evidence type="ECO:0000256" key="11">
    <source>
        <dbReference type="ARBA" id="ARBA00033276"/>
    </source>
</evidence>
<evidence type="ECO:0000313" key="15">
    <source>
        <dbReference type="Proteomes" id="UP000319322"/>
    </source>
</evidence>
<evidence type="ECO:0000313" key="14">
    <source>
        <dbReference type="EMBL" id="TSA82393.1"/>
    </source>
</evidence>
<dbReference type="GO" id="GO:0008408">
    <property type="term" value="F:3'-5' exonuclease activity"/>
    <property type="evidence" value="ECO:0007669"/>
    <property type="project" value="InterPro"/>
</dbReference>
<dbReference type="GO" id="GO:0005737">
    <property type="term" value="C:cytoplasm"/>
    <property type="evidence" value="ECO:0007669"/>
    <property type="project" value="UniProtKB-SubCell"/>
</dbReference>
<dbReference type="InterPro" id="IPR001001">
    <property type="entry name" value="DNA_polIII_beta"/>
</dbReference>
<evidence type="ECO:0000259" key="12">
    <source>
        <dbReference type="Pfam" id="PF00712"/>
    </source>
</evidence>
<keyword evidence="8" id="KW-0239">DNA-directed DNA polymerase</keyword>
<protein>
    <recommendedName>
        <fullName evidence="3">Beta sliding clamp</fullName>
    </recommendedName>
    <alternativeName>
        <fullName evidence="11">Beta-clamp processivity factor</fullName>
    </alternativeName>
    <alternativeName>
        <fullName evidence="10">DNA polymerase III beta sliding clamp subunit</fullName>
    </alternativeName>
</protein>
<dbReference type="PANTHER" id="PTHR30478:SF0">
    <property type="entry name" value="BETA SLIDING CLAMP"/>
    <property type="match status" value="1"/>
</dbReference>
<reference evidence="14" key="1">
    <citation type="submission" date="2019-07" db="EMBL/GenBank/DDBJ databases">
        <title>Helicobacter labacensis sp. nov., Helicobacter mehlei sp. nov. and Helicobacter vulpis sp. nov., isolated from gastric mucosa of red fox (Vulpis vulpis).</title>
        <authorList>
            <person name="Kusar D."/>
            <person name="Gruntar I."/>
            <person name="Pate M."/>
            <person name="Zajc U."/>
            <person name="Ocepek M."/>
        </authorList>
    </citation>
    <scope>NUCLEOTIDE SEQUENCE [LARGE SCALE GENOMIC DNA]</scope>
    <source>
        <strain evidence="14">L8b</strain>
    </source>
</reference>
<keyword evidence="5 14" id="KW-0808">Transferase</keyword>
<evidence type="ECO:0000256" key="4">
    <source>
        <dbReference type="ARBA" id="ARBA00022490"/>
    </source>
</evidence>
<dbReference type="EMBL" id="VKGC01000015">
    <property type="protein sequence ID" value="TSA82393.1"/>
    <property type="molecule type" value="Genomic_DNA"/>
</dbReference>
<evidence type="ECO:0000256" key="8">
    <source>
        <dbReference type="ARBA" id="ARBA00022932"/>
    </source>
</evidence>
<accession>A0A553UQA0</accession>
<reference evidence="14" key="2">
    <citation type="submission" date="2019-07" db="EMBL/GenBank/DDBJ databases">
        <authorList>
            <person name="Papic B."/>
        </authorList>
    </citation>
    <scope>NUCLEOTIDE SEQUENCE [LARGE SCALE GENOMIC DNA]</scope>
    <source>
        <strain evidence="14">L8b</strain>
    </source>
</reference>
<dbReference type="CDD" id="cd00140">
    <property type="entry name" value="beta_clamp"/>
    <property type="match status" value="1"/>
</dbReference>
<dbReference type="NCBIfam" id="TIGR00663">
    <property type="entry name" value="dnan"/>
    <property type="match status" value="1"/>
</dbReference>
<dbReference type="Pfam" id="PF00712">
    <property type="entry name" value="DNA_pol3_beta"/>
    <property type="match status" value="1"/>
</dbReference>
<keyword evidence="7" id="KW-0235">DNA replication</keyword>
<dbReference type="GO" id="GO:0006271">
    <property type="term" value="P:DNA strand elongation involved in DNA replication"/>
    <property type="evidence" value="ECO:0007669"/>
    <property type="project" value="TreeGrafter"/>
</dbReference>
<evidence type="ECO:0000256" key="3">
    <source>
        <dbReference type="ARBA" id="ARBA00021035"/>
    </source>
</evidence>
<dbReference type="OrthoDB" id="8421503at2"/>
<keyword evidence="15" id="KW-1185">Reference proteome</keyword>
<evidence type="ECO:0000256" key="5">
    <source>
        <dbReference type="ARBA" id="ARBA00022679"/>
    </source>
</evidence>
<dbReference type="AlphaFoldDB" id="A0A553UQA0"/>
<keyword evidence="6 14" id="KW-0548">Nucleotidyltransferase</keyword>
<sequence>MCVKIVIEKTLLEDALKSLIAFTDKKDMSNITSHVLIEAQGETLRLEANDLEMGLSWQLTTAIEEGGSATLNAKHFLDIVSKLGSGELVLHAKEGEDFVHLSFKRSKFKLPLFDRTHFPPFPMPENLPSLHFSDTALSDQLKKLSNVISVNEPKYEFGGALLVFEERLELVATDTRRLSLVQIDPDHMPAKENPALEFILPKRALLEVVKLFSKGDFDMFYEKPDPAGSSSKSTMLFFKNESLLLYTRLIGGKYPNYQQIIPQEFTHKVELKTQDFKDGVQIVHTLSPSIQIAFYPERVEFKSMQSENASLSTTPHNFAETSMETSTPLDGFILHAHARYLLDALNALSTPTFDLLLNEKNEPFMIEKGGFRTLIMPIVVD</sequence>
<feature type="domain" description="DNA polymerase III beta sliding clamp N-terminal" evidence="12">
    <location>
        <begin position="4"/>
        <end position="120"/>
    </location>
</feature>
<name>A0A553UQA0_9HELI</name>
<dbReference type="GO" id="GO:0009360">
    <property type="term" value="C:DNA polymerase III complex"/>
    <property type="evidence" value="ECO:0007669"/>
    <property type="project" value="InterPro"/>
</dbReference>
<evidence type="ECO:0000259" key="13">
    <source>
        <dbReference type="Pfam" id="PF02768"/>
    </source>
</evidence>
<organism evidence="14 15">
    <name type="scientific">Helicobacter mehlei</name>
    <dbReference type="NCBI Taxonomy" id="2316080"/>
    <lineage>
        <taxon>Bacteria</taxon>
        <taxon>Pseudomonadati</taxon>
        <taxon>Campylobacterota</taxon>
        <taxon>Epsilonproteobacteria</taxon>
        <taxon>Campylobacterales</taxon>
        <taxon>Helicobacteraceae</taxon>
        <taxon>Helicobacter</taxon>
    </lineage>
</organism>
<keyword evidence="4" id="KW-0963">Cytoplasm</keyword>
<dbReference type="Pfam" id="PF02768">
    <property type="entry name" value="DNA_pol3_beta_3"/>
    <property type="match status" value="1"/>
</dbReference>
<feature type="domain" description="DNA polymerase III beta sliding clamp C-terminal" evidence="13">
    <location>
        <begin position="259"/>
        <end position="368"/>
    </location>
</feature>